<dbReference type="NCBIfam" id="TIGR01727">
    <property type="entry name" value="oligo_HPY"/>
    <property type="match status" value="1"/>
</dbReference>
<dbReference type="CDD" id="cd03257">
    <property type="entry name" value="ABC_NikE_OppD_transporters"/>
    <property type="match status" value="1"/>
</dbReference>
<gene>
    <name evidence="8" type="ORF">CACET_c28830</name>
</gene>
<keyword evidence="5" id="KW-0547">Nucleotide-binding</keyword>
<keyword evidence="3" id="KW-0813">Transport</keyword>
<evidence type="ECO:0000256" key="1">
    <source>
        <dbReference type="ARBA" id="ARBA00004202"/>
    </source>
</evidence>
<keyword evidence="6 8" id="KW-0067">ATP-binding</keyword>
<dbReference type="InterPro" id="IPR027417">
    <property type="entry name" value="P-loop_NTPase"/>
</dbReference>
<dbReference type="GO" id="GO:0005886">
    <property type="term" value="C:plasma membrane"/>
    <property type="evidence" value="ECO:0007669"/>
    <property type="project" value="UniProtKB-SubCell"/>
</dbReference>
<dbReference type="GO" id="GO:0016887">
    <property type="term" value="F:ATP hydrolysis activity"/>
    <property type="evidence" value="ECO:0007669"/>
    <property type="project" value="InterPro"/>
</dbReference>
<dbReference type="PANTHER" id="PTHR43297:SF2">
    <property type="entry name" value="DIPEPTIDE TRANSPORT ATP-BINDING PROTEIN DPPD"/>
    <property type="match status" value="1"/>
</dbReference>
<keyword evidence="7" id="KW-0472">Membrane</keyword>
<dbReference type="InterPro" id="IPR003439">
    <property type="entry name" value="ABC_transporter-like_ATP-bd"/>
</dbReference>
<dbReference type="KEGG" id="cace:CACET_c28830"/>
<evidence type="ECO:0000256" key="5">
    <source>
        <dbReference type="ARBA" id="ARBA00022741"/>
    </source>
</evidence>
<accession>A0A0D8IA74</accession>
<dbReference type="InterPro" id="IPR003593">
    <property type="entry name" value="AAA+_ATPase"/>
</dbReference>
<keyword evidence="4" id="KW-1003">Cell membrane</keyword>
<dbReference type="InterPro" id="IPR017871">
    <property type="entry name" value="ABC_transporter-like_CS"/>
</dbReference>
<dbReference type="PANTHER" id="PTHR43297">
    <property type="entry name" value="OLIGOPEPTIDE TRANSPORT ATP-BINDING PROTEIN APPD"/>
    <property type="match status" value="1"/>
</dbReference>
<proteinExistence type="inferred from homology"/>
<dbReference type="SUPFAM" id="SSF52540">
    <property type="entry name" value="P-loop containing nucleoside triphosphate hydrolases"/>
    <property type="match status" value="1"/>
</dbReference>
<dbReference type="FunFam" id="3.40.50.300:FF:000016">
    <property type="entry name" value="Oligopeptide ABC transporter ATP-binding component"/>
    <property type="match status" value="1"/>
</dbReference>
<sequence>MRLETNPFLKIENLEVVFTNKGKKNTVLNRVNFEIPKGKVLGLVGESGCGKSMTALSIMKLLPPEISAPSGKIFFNDMNLMELSSRDMRQIRGKRIAMIFQDPHSVFNPVRSIGRQFIETLQHRMSLSKKEALEVANQSLLEMGLGDSQKILSCYPFQLSGGMKQRVMIAMALAMKPDFLIADEPTTALDVTIQAQILIEIEKLKEKYNTGVLLISHNFGVIAQLSDWVCVMYAGEIIEYGLVKEIFYKASHPYTKGLLCSIPDFANNINSLQQILGQPPEIYEERKGCSFYPRCPYRKDFCQNNHPLMEKINSNHFVSCFFPIQY</sequence>
<dbReference type="InterPro" id="IPR013563">
    <property type="entry name" value="Oligopep_ABC_C"/>
</dbReference>
<comment type="subcellular location">
    <subcellularLocation>
        <location evidence="1">Cell membrane</location>
        <topology evidence="1">Peripheral membrane protein</topology>
    </subcellularLocation>
</comment>
<dbReference type="PATRIC" id="fig|84022.5.peg.299"/>
<organism evidence="8 9">
    <name type="scientific">Clostridium aceticum</name>
    <dbReference type="NCBI Taxonomy" id="84022"/>
    <lineage>
        <taxon>Bacteria</taxon>
        <taxon>Bacillati</taxon>
        <taxon>Bacillota</taxon>
        <taxon>Clostridia</taxon>
        <taxon>Eubacteriales</taxon>
        <taxon>Clostridiaceae</taxon>
        <taxon>Clostridium</taxon>
    </lineage>
</organism>
<keyword evidence="9" id="KW-1185">Reference proteome</keyword>
<dbReference type="InterPro" id="IPR050388">
    <property type="entry name" value="ABC_Ni/Peptide_Import"/>
</dbReference>
<evidence type="ECO:0000256" key="6">
    <source>
        <dbReference type="ARBA" id="ARBA00022840"/>
    </source>
</evidence>
<evidence type="ECO:0000313" key="8">
    <source>
        <dbReference type="EMBL" id="AKL96328.1"/>
    </source>
</evidence>
<dbReference type="RefSeq" id="WP_044824873.1">
    <property type="nucleotide sequence ID" value="NZ_CP009687.1"/>
</dbReference>
<dbReference type="Pfam" id="PF00005">
    <property type="entry name" value="ABC_tran"/>
    <property type="match status" value="1"/>
</dbReference>
<name>A0A0D8IA74_9CLOT</name>
<evidence type="ECO:0000256" key="4">
    <source>
        <dbReference type="ARBA" id="ARBA00022475"/>
    </source>
</evidence>
<dbReference type="PROSITE" id="PS50893">
    <property type="entry name" value="ABC_TRANSPORTER_2"/>
    <property type="match status" value="1"/>
</dbReference>
<dbReference type="SMART" id="SM00382">
    <property type="entry name" value="AAA"/>
    <property type="match status" value="1"/>
</dbReference>
<evidence type="ECO:0000313" key="9">
    <source>
        <dbReference type="Proteomes" id="UP000035704"/>
    </source>
</evidence>
<dbReference type="Proteomes" id="UP000035704">
    <property type="component" value="Chromosome"/>
</dbReference>
<evidence type="ECO:0000256" key="3">
    <source>
        <dbReference type="ARBA" id="ARBA00022448"/>
    </source>
</evidence>
<evidence type="ECO:0000256" key="7">
    <source>
        <dbReference type="ARBA" id="ARBA00023136"/>
    </source>
</evidence>
<dbReference type="GO" id="GO:0015833">
    <property type="term" value="P:peptide transport"/>
    <property type="evidence" value="ECO:0007669"/>
    <property type="project" value="InterPro"/>
</dbReference>
<dbReference type="PROSITE" id="PS00211">
    <property type="entry name" value="ABC_TRANSPORTER_1"/>
    <property type="match status" value="1"/>
</dbReference>
<dbReference type="AlphaFoldDB" id="A0A0D8IA74"/>
<dbReference type="OrthoDB" id="9806285at2"/>
<evidence type="ECO:0000256" key="2">
    <source>
        <dbReference type="ARBA" id="ARBA00005417"/>
    </source>
</evidence>
<dbReference type="GO" id="GO:0005524">
    <property type="term" value="F:ATP binding"/>
    <property type="evidence" value="ECO:0007669"/>
    <property type="project" value="UniProtKB-KW"/>
</dbReference>
<dbReference type="Gene3D" id="3.40.50.300">
    <property type="entry name" value="P-loop containing nucleotide triphosphate hydrolases"/>
    <property type="match status" value="1"/>
</dbReference>
<protein>
    <submittedName>
        <fullName evidence="8">Oligopeptide/dipeptide ABC transporter, ATP-binding protein</fullName>
    </submittedName>
</protein>
<dbReference type="EMBL" id="CP009687">
    <property type="protein sequence ID" value="AKL96328.1"/>
    <property type="molecule type" value="Genomic_DNA"/>
</dbReference>
<dbReference type="Pfam" id="PF08352">
    <property type="entry name" value="oligo_HPY"/>
    <property type="match status" value="1"/>
</dbReference>
<dbReference type="STRING" id="84022.CACET_c28830"/>
<comment type="similarity">
    <text evidence="2">Belongs to the ABC transporter superfamily.</text>
</comment>
<reference evidence="8 9" key="1">
    <citation type="submission" date="2014-10" db="EMBL/GenBank/DDBJ databases">
        <title>Genome sequence of Clostridium aceticum DSM 1496.</title>
        <authorList>
            <person name="Poehlein A."/>
            <person name="Schiel-Bengelsdorf B."/>
            <person name="Gottschalk G."/>
            <person name="Duerre P."/>
            <person name="Daniel R."/>
        </authorList>
    </citation>
    <scope>NUCLEOTIDE SEQUENCE [LARGE SCALE GENOMIC DNA]</scope>
    <source>
        <strain evidence="8 9">DSM 1496</strain>
    </source>
</reference>